<dbReference type="EMBL" id="CP000235">
    <property type="protein sequence ID" value="ABD44185.1"/>
    <property type="molecule type" value="Genomic_DNA"/>
</dbReference>
<organism evidence="1 2">
    <name type="scientific">Anaplasma phagocytophilum (strain HZ)</name>
    <dbReference type="NCBI Taxonomy" id="212042"/>
    <lineage>
        <taxon>Bacteria</taxon>
        <taxon>Pseudomonadati</taxon>
        <taxon>Pseudomonadota</taxon>
        <taxon>Alphaproteobacteria</taxon>
        <taxon>Rickettsiales</taxon>
        <taxon>Anaplasmataceae</taxon>
        <taxon>Anaplasma</taxon>
        <taxon>phagocytophilum group</taxon>
    </lineage>
</organism>
<name>Q2GJX2_ANAPZ</name>
<dbReference type="AlphaFoldDB" id="Q2GJX2"/>
<keyword evidence="2" id="KW-1185">Reference proteome</keyword>
<reference evidence="1 2" key="1">
    <citation type="journal article" date="2006" name="PLoS Genet.">
        <title>Comparative genomics of emerging human ehrlichiosis agents.</title>
        <authorList>
            <person name="Dunning Hotopp J.C."/>
            <person name="Lin M."/>
            <person name="Madupu R."/>
            <person name="Crabtree J."/>
            <person name="Angiuoli S.V."/>
            <person name="Eisen J.A."/>
            <person name="Seshadri R."/>
            <person name="Ren Q."/>
            <person name="Wu M."/>
            <person name="Utterback T.R."/>
            <person name="Smith S."/>
            <person name="Lewis M."/>
            <person name="Khouri H."/>
            <person name="Zhang C."/>
            <person name="Niu H."/>
            <person name="Lin Q."/>
            <person name="Ohashi N."/>
            <person name="Zhi N."/>
            <person name="Nelson W."/>
            <person name="Brinkac L.M."/>
            <person name="Dodson R.J."/>
            <person name="Rosovitz M.J."/>
            <person name="Sundaram J."/>
            <person name="Daugherty S.C."/>
            <person name="Davidsen T."/>
            <person name="Durkin A.S."/>
            <person name="Gwinn M."/>
            <person name="Haft D.H."/>
            <person name="Selengut J.D."/>
            <person name="Sullivan S.A."/>
            <person name="Zafar N."/>
            <person name="Zhou L."/>
            <person name="Benahmed F."/>
            <person name="Forberger H."/>
            <person name="Halpin R."/>
            <person name="Mulligan S."/>
            <person name="Robinson J."/>
            <person name="White O."/>
            <person name="Rikihisa Y."/>
            <person name="Tettelin H."/>
        </authorList>
    </citation>
    <scope>NUCLEOTIDE SEQUENCE [LARGE SCALE GENOMIC DNA]</scope>
    <source>
        <strain evidence="1 2">HZ</strain>
    </source>
</reference>
<gene>
    <name evidence="1" type="ordered locus">APH_0750</name>
</gene>
<accession>Q2GJX2</accession>
<dbReference type="STRING" id="212042.APH_0750"/>
<proteinExistence type="predicted"/>
<evidence type="ECO:0000313" key="1">
    <source>
        <dbReference type="EMBL" id="ABD44185.1"/>
    </source>
</evidence>
<dbReference type="PaxDb" id="212042-APH_0750"/>
<dbReference type="eggNOG" id="COG2071">
    <property type="taxonomic scope" value="Bacteria"/>
</dbReference>
<dbReference type="HOGENOM" id="CLU_2857863_0_0_5"/>
<dbReference type="KEGG" id="aph:APH_0750"/>
<protein>
    <submittedName>
        <fullName evidence="1">Uncharacterized protein</fullName>
    </submittedName>
</protein>
<sequence length="77" mass="8460">MHYRITPLFHAIRMDAKDIIHTYAPTTNRQLVAAAIAEIVHKNPDINLTGVCGGLQSIMACDGHYLVCARSQAAWLA</sequence>
<dbReference type="EnsemblBacteria" id="ABD44185">
    <property type="protein sequence ID" value="ABD44185"/>
    <property type="gene ID" value="APH_0750"/>
</dbReference>
<dbReference type="Proteomes" id="UP000001943">
    <property type="component" value="Chromosome"/>
</dbReference>
<evidence type="ECO:0000313" key="2">
    <source>
        <dbReference type="Proteomes" id="UP000001943"/>
    </source>
</evidence>